<sequence length="207" mass="21160">MHETQVIACIAAFCSSAAVLACILVLPSMYSTVNQLHDKVVDGVQTFRVETDSAWTKMMEIQVKVLPESKPDENPFQSFIRHKRQAGLPPFCICQPKRECPPGPQGPPGDPGPDGPPGPPGPPGPDNHDIPESISCDVDTKTCIKCPPGPIGPPGPDGEMGPPGPDGVVGPPGLNGKVGPPGPDGPPGPPGPMGPPGLPGLPGPAGR</sequence>
<dbReference type="PANTHER" id="PTHR24637">
    <property type="entry name" value="COLLAGEN"/>
    <property type="match status" value="1"/>
</dbReference>
<dbReference type="GO" id="GO:0042302">
    <property type="term" value="F:structural constituent of cuticle"/>
    <property type="evidence" value="ECO:0007669"/>
    <property type="project" value="InterPro"/>
</dbReference>
<dbReference type="Pfam" id="PF01391">
    <property type="entry name" value="Collagen"/>
    <property type="match status" value="1"/>
</dbReference>
<dbReference type="EMBL" id="UXUI01012928">
    <property type="protein sequence ID" value="VDD97148.1"/>
    <property type="molecule type" value="Genomic_DNA"/>
</dbReference>
<dbReference type="PANTHER" id="PTHR24637:SF194">
    <property type="entry name" value="CUTICLE COLLAGEN 10-RELATED"/>
    <property type="match status" value="1"/>
</dbReference>
<keyword evidence="5" id="KW-1185">Reference proteome</keyword>
<evidence type="ECO:0000256" key="2">
    <source>
        <dbReference type="SAM" id="MobiDB-lite"/>
    </source>
</evidence>
<dbReference type="InterPro" id="IPR002486">
    <property type="entry name" value="Col_cuticle_N"/>
</dbReference>
<reference evidence="4 5" key="2">
    <citation type="submission" date="2018-10" db="EMBL/GenBank/DDBJ databases">
        <authorList>
            <consortium name="Pathogen Informatics"/>
        </authorList>
    </citation>
    <scope>NUCLEOTIDE SEQUENCE [LARGE SCALE GENOMIC DNA]</scope>
</reference>
<evidence type="ECO:0000256" key="1">
    <source>
        <dbReference type="ARBA" id="ARBA00022737"/>
    </source>
</evidence>
<feature type="compositionally biased region" description="Pro residues" evidence="2">
    <location>
        <begin position="180"/>
        <end position="207"/>
    </location>
</feature>
<proteinExistence type="predicted"/>
<evidence type="ECO:0000313" key="5">
    <source>
        <dbReference type="Proteomes" id="UP000274131"/>
    </source>
</evidence>
<evidence type="ECO:0000313" key="6">
    <source>
        <dbReference type="WBParaSite" id="EVEC_0001272601-mRNA-1"/>
    </source>
</evidence>
<dbReference type="SMART" id="SM01088">
    <property type="entry name" value="Col_cuticle_N"/>
    <property type="match status" value="1"/>
</dbReference>
<accession>A0A0N4VP03</accession>
<feature type="domain" description="Nematode cuticle collagen N-terminal" evidence="3">
    <location>
        <begin position="6"/>
        <end position="58"/>
    </location>
</feature>
<feature type="compositionally biased region" description="Pro residues" evidence="2">
    <location>
        <begin position="147"/>
        <end position="156"/>
    </location>
</feature>
<evidence type="ECO:0000259" key="3">
    <source>
        <dbReference type="SMART" id="SM01088"/>
    </source>
</evidence>
<organism evidence="6">
    <name type="scientific">Enterobius vermicularis</name>
    <name type="common">Human pinworm</name>
    <dbReference type="NCBI Taxonomy" id="51028"/>
    <lineage>
        <taxon>Eukaryota</taxon>
        <taxon>Metazoa</taxon>
        <taxon>Ecdysozoa</taxon>
        <taxon>Nematoda</taxon>
        <taxon>Chromadorea</taxon>
        <taxon>Rhabditida</taxon>
        <taxon>Spirurina</taxon>
        <taxon>Oxyuridomorpha</taxon>
        <taxon>Oxyuroidea</taxon>
        <taxon>Oxyuridae</taxon>
        <taxon>Enterobius</taxon>
    </lineage>
</organism>
<dbReference type="InterPro" id="IPR008160">
    <property type="entry name" value="Collagen"/>
</dbReference>
<dbReference type="STRING" id="51028.A0A0N4VP03"/>
<dbReference type="Proteomes" id="UP000274131">
    <property type="component" value="Unassembled WGS sequence"/>
</dbReference>
<dbReference type="AlphaFoldDB" id="A0A0N4VP03"/>
<evidence type="ECO:0000313" key="4">
    <source>
        <dbReference type="EMBL" id="VDD97148.1"/>
    </source>
</evidence>
<feature type="region of interest" description="Disordered" evidence="2">
    <location>
        <begin position="97"/>
        <end position="207"/>
    </location>
</feature>
<keyword evidence="1" id="KW-0677">Repeat</keyword>
<dbReference type="Pfam" id="PF01484">
    <property type="entry name" value="Col_cuticle_N"/>
    <property type="match status" value="1"/>
</dbReference>
<dbReference type="Gene3D" id="1.20.5.320">
    <property type="entry name" value="6-Phosphogluconate Dehydrogenase, domain 3"/>
    <property type="match status" value="1"/>
</dbReference>
<feature type="compositionally biased region" description="Pro residues" evidence="2">
    <location>
        <begin position="101"/>
        <end position="125"/>
    </location>
</feature>
<protein>
    <submittedName>
        <fullName evidence="6">Col_cuticle_N domain-containing protein</fullName>
    </submittedName>
</protein>
<reference evidence="6" key="1">
    <citation type="submission" date="2017-02" db="UniProtKB">
        <authorList>
            <consortium name="WormBaseParasite"/>
        </authorList>
    </citation>
    <scope>IDENTIFICATION</scope>
</reference>
<gene>
    <name evidence="4" type="ORF">EVEC_LOCUS11899</name>
</gene>
<dbReference type="OrthoDB" id="5875171at2759"/>
<dbReference type="WBParaSite" id="EVEC_0001272601-mRNA-1">
    <property type="protein sequence ID" value="EVEC_0001272601-mRNA-1"/>
    <property type="gene ID" value="EVEC_0001272601"/>
</dbReference>
<name>A0A0N4VP03_ENTVE</name>